<comment type="catalytic activity">
    <reaction evidence="4">
        <text>a monoacylglycerol + H2O = glycerol + a fatty acid + H(+)</text>
        <dbReference type="Rhea" id="RHEA:15245"/>
        <dbReference type="ChEBI" id="CHEBI:15377"/>
        <dbReference type="ChEBI" id="CHEBI:15378"/>
        <dbReference type="ChEBI" id="CHEBI:17408"/>
        <dbReference type="ChEBI" id="CHEBI:17754"/>
        <dbReference type="ChEBI" id="CHEBI:28868"/>
    </reaction>
</comment>
<evidence type="ECO:0000259" key="6">
    <source>
        <dbReference type="Pfam" id="PF01764"/>
    </source>
</evidence>
<gene>
    <name evidence="7" type="ORF">HETIRDRAFT_50643</name>
</gene>
<accession>W4K0H6</accession>
<feature type="domain" description="Fungal lipase-type" evidence="6">
    <location>
        <begin position="102"/>
        <end position="241"/>
    </location>
</feature>
<dbReference type="InterPro" id="IPR029058">
    <property type="entry name" value="AB_hydrolase_fold"/>
</dbReference>
<evidence type="ECO:0000313" key="8">
    <source>
        <dbReference type="Proteomes" id="UP000030671"/>
    </source>
</evidence>
<dbReference type="RefSeq" id="XP_009548787.1">
    <property type="nucleotide sequence ID" value="XM_009550492.1"/>
</dbReference>
<dbReference type="GeneID" id="20678152"/>
<feature type="chain" id="PRO_5004845091" evidence="5">
    <location>
        <begin position="20"/>
        <end position="300"/>
    </location>
</feature>
<dbReference type="AlphaFoldDB" id="W4K0H6"/>
<name>W4K0H6_HETIT</name>
<evidence type="ECO:0000256" key="5">
    <source>
        <dbReference type="SAM" id="SignalP"/>
    </source>
</evidence>
<proteinExistence type="inferred from homology"/>
<comment type="similarity">
    <text evidence="2">Belongs to the AB hydrolase superfamily. Lipase family. Class 3 subfamily.</text>
</comment>
<dbReference type="InterPro" id="IPR051218">
    <property type="entry name" value="Sec_MonoDiacylglyc_Lipase"/>
</dbReference>
<dbReference type="Pfam" id="PF01764">
    <property type="entry name" value="Lipase_3"/>
    <property type="match status" value="1"/>
</dbReference>
<dbReference type="Gene3D" id="3.40.50.1820">
    <property type="entry name" value="alpha/beta hydrolase"/>
    <property type="match status" value="1"/>
</dbReference>
<keyword evidence="1" id="KW-1015">Disulfide bond</keyword>
<dbReference type="CDD" id="cd00519">
    <property type="entry name" value="Lipase_3"/>
    <property type="match status" value="1"/>
</dbReference>
<dbReference type="PANTHER" id="PTHR45856:SF25">
    <property type="entry name" value="FUNGAL LIPASE-LIKE DOMAIN-CONTAINING PROTEIN"/>
    <property type="match status" value="1"/>
</dbReference>
<evidence type="ECO:0000256" key="2">
    <source>
        <dbReference type="ARBA" id="ARBA00043996"/>
    </source>
</evidence>
<dbReference type="KEGG" id="hir:HETIRDRAFT_50643"/>
<evidence type="ECO:0000256" key="3">
    <source>
        <dbReference type="ARBA" id="ARBA00047591"/>
    </source>
</evidence>
<dbReference type="eggNOG" id="KOG4569">
    <property type="taxonomic scope" value="Eukaryota"/>
</dbReference>
<evidence type="ECO:0000256" key="4">
    <source>
        <dbReference type="ARBA" id="ARBA00048461"/>
    </source>
</evidence>
<dbReference type="InParanoid" id="W4K0H6"/>
<keyword evidence="5" id="KW-0732">Signal</keyword>
<sequence length="300" mass="32415">MGTIWKIVLTSVLITRALASPAPDIDKRQSLPTLSQDQITAFRPFTLSASAAYCNPSATLTWTCGANCEANPGFQPFVSGGDGSTIQYWYVGWDSMLDVVIVAHQGTNPEKFESVLTDLDFPKEKLDQSMFPGIDSSIEVHTGFADAHARTAPQILSAVQTVLAEHNSQSVVTTGHSLGASLSLLDAVYLPFHLPPTVSVRTICYGLPRVGNQAFANYVDTHVQLTHINNKKDPVAILPFEILGFRHPSGEVHIDGSNAWVQCSGQENPSTECIDGAVEEIWDGDLDDHDGPYDGITMGC</sequence>
<keyword evidence="8" id="KW-1185">Reference proteome</keyword>
<dbReference type="HOGENOM" id="CLU_032957_9_1_1"/>
<organism evidence="7 8">
    <name type="scientific">Heterobasidion irregulare (strain TC 32-1)</name>
    <dbReference type="NCBI Taxonomy" id="747525"/>
    <lineage>
        <taxon>Eukaryota</taxon>
        <taxon>Fungi</taxon>
        <taxon>Dikarya</taxon>
        <taxon>Basidiomycota</taxon>
        <taxon>Agaricomycotina</taxon>
        <taxon>Agaricomycetes</taxon>
        <taxon>Russulales</taxon>
        <taxon>Bondarzewiaceae</taxon>
        <taxon>Heterobasidion</taxon>
        <taxon>Heterobasidion annosum species complex</taxon>
    </lineage>
</organism>
<evidence type="ECO:0000313" key="7">
    <source>
        <dbReference type="EMBL" id="ETW78820.1"/>
    </source>
</evidence>
<comment type="catalytic activity">
    <reaction evidence="3">
        <text>a diacylglycerol + H2O = a monoacylglycerol + a fatty acid + H(+)</text>
        <dbReference type="Rhea" id="RHEA:32731"/>
        <dbReference type="ChEBI" id="CHEBI:15377"/>
        <dbReference type="ChEBI" id="CHEBI:15378"/>
        <dbReference type="ChEBI" id="CHEBI:17408"/>
        <dbReference type="ChEBI" id="CHEBI:18035"/>
        <dbReference type="ChEBI" id="CHEBI:28868"/>
    </reaction>
</comment>
<dbReference type="EMBL" id="KI925461">
    <property type="protein sequence ID" value="ETW78820.1"/>
    <property type="molecule type" value="Genomic_DNA"/>
</dbReference>
<reference evidence="7 8" key="1">
    <citation type="journal article" date="2012" name="New Phytol.">
        <title>Insight into trade-off between wood decay and parasitism from the genome of a fungal forest pathogen.</title>
        <authorList>
            <person name="Olson A."/>
            <person name="Aerts A."/>
            <person name="Asiegbu F."/>
            <person name="Belbahri L."/>
            <person name="Bouzid O."/>
            <person name="Broberg A."/>
            <person name="Canback B."/>
            <person name="Coutinho P.M."/>
            <person name="Cullen D."/>
            <person name="Dalman K."/>
            <person name="Deflorio G."/>
            <person name="van Diepen L.T."/>
            <person name="Dunand C."/>
            <person name="Duplessis S."/>
            <person name="Durling M."/>
            <person name="Gonthier P."/>
            <person name="Grimwood J."/>
            <person name="Fossdal C.G."/>
            <person name="Hansson D."/>
            <person name="Henrissat B."/>
            <person name="Hietala A."/>
            <person name="Himmelstrand K."/>
            <person name="Hoffmeister D."/>
            <person name="Hogberg N."/>
            <person name="James T.Y."/>
            <person name="Karlsson M."/>
            <person name="Kohler A."/>
            <person name="Kues U."/>
            <person name="Lee Y.H."/>
            <person name="Lin Y.C."/>
            <person name="Lind M."/>
            <person name="Lindquist E."/>
            <person name="Lombard V."/>
            <person name="Lucas S."/>
            <person name="Lunden K."/>
            <person name="Morin E."/>
            <person name="Murat C."/>
            <person name="Park J."/>
            <person name="Raffaello T."/>
            <person name="Rouze P."/>
            <person name="Salamov A."/>
            <person name="Schmutz J."/>
            <person name="Solheim H."/>
            <person name="Stahlberg J."/>
            <person name="Velez H."/>
            <person name="de Vries R.P."/>
            <person name="Wiebenga A."/>
            <person name="Woodward S."/>
            <person name="Yakovlev I."/>
            <person name="Garbelotto M."/>
            <person name="Martin F."/>
            <person name="Grigoriev I.V."/>
            <person name="Stenlid J."/>
        </authorList>
    </citation>
    <scope>NUCLEOTIDE SEQUENCE [LARGE SCALE GENOMIC DNA]</scope>
    <source>
        <strain evidence="7 8">TC 32-1</strain>
    </source>
</reference>
<dbReference type="GO" id="GO:0006629">
    <property type="term" value="P:lipid metabolic process"/>
    <property type="evidence" value="ECO:0007669"/>
    <property type="project" value="InterPro"/>
</dbReference>
<evidence type="ECO:0000256" key="1">
    <source>
        <dbReference type="ARBA" id="ARBA00023157"/>
    </source>
</evidence>
<dbReference type="PANTHER" id="PTHR45856">
    <property type="entry name" value="ALPHA/BETA-HYDROLASES SUPERFAMILY PROTEIN"/>
    <property type="match status" value="1"/>
</dbReference>
<dbReference type="OrthoDB" id="426718at2759"/>
<dbReference type="InterPro" id="IPR002921">
    <property type="entry name" value="Fungal_lipase-type"/>
</dbReference>
<dbReference type="Proteomes" id="UP000030671">
    <property type="component" value="Unassembled WGS sequence"/>
</dbReference>
<feature type="signal peptide" evidence="5">
    <location>
        <begin position="1"/>
        <end position="19"/>
    </location>
</feature>
<dbReference type="SUPFAM" id="SSF53474">
    <property type="entry name" value="alpha/beta-Hydrolases"/>
    <property type="match status" value="1"/>
</dbReference>
<protein>
    <submittedName>
        <fullName evidence="7">Lipase, class 3</fullName>
    </submittedName>
</protein>